<feature type="compositionally biased region" description="Low complexity" evidence="1">
    <location>
        <begin position="521"/>
        <end position="530"/>
    </location>
</feature>
<name>R9P2N7_PSEHS</name>
<feature type="compositionally biased region" description="Polar residues" evidence="1">
    <location>
        <begin position="21"/>
        <end position="30"/>
    </location>
</feature>
<feature type="compositionally biased region" description="Pro residues" evidence="1">
    <location>
        <begin position="1"/>
        <end position="17"/>
    </location>
</feature>
<sequence length="709" mass="75405">MVPSPVPPPCTALPPTPGLSAASSPNPSTRRLSHRDNRTSSTLAAPSILSRSNRKSYKPSSVALTQEEHDELVQKILADLKPRHFSTSIRPLSRRERPVSVASSNHTAVSYKMASKAVEMQHSDSSQSDSAKSGEDAMVKMSSSGSKASTPQLSQSRTPTPTTPGSPMLRQDSKEKEGLKKHSDGVAMSPSAALESLRVLEQSFDRSACNSPLMGSPDAEDFTSTVVGSSPTKAAHDEDQKSTSPPPPPRVKRSSSYRKSVPTMDELATNTGLGIDTCTKSSPSQPASPTTKQESSSWIRSLTTLEAVRVLAFQQDVAEACESPTFSSSPSTTNVETATSADEVNALRLALKFTLARADTLADALKRTAEEKIKVETELGILRKNVLSMLGSQNMFGSIQHGGKGGQGGGGGEVVVEEDEDEFEDARSTRQMEMDSDRAAAAHIVARPATVVRPSRAKRAIKDGSAAAAAAKPSTSAAATATVKQPSGGVSIASLRKNTSTAVSSSVTQRYDPSRKASHPSNDVSTISSCSTSSLDDDFEMYPFTSPPPRRAATEVSMTDFLNASRMSKSEILDHDSRRHLEQDDLDHHSISSHWPLNRTVAGMSPSDYSKRAGGGGKFFGGITKLNKRAARRSSSILNISNPVAATGLKRSASSSGGSNGFAMQYREESIIPQVNESRSRGTRGTLSLSEALRDSLEKNSLREAGIRA</sequence>
<feature type="compositionally biased region" description="Low complexity" evidence="1">
    <location>
        <begin position="149"/>
        <end position="167"/>
    </location>
</feature>
<feature type="compositionally biased region" description="Polar residues" evidence="1">
    <location>
        <begin position="222"/>
        <end position="232"/>
    </location>
</feature>
<keyword evidence="3" id="KW-1185">Reference proteome</keyword>
<dbReference type="HOGENOM" id="CLU_389385_0_0_1"/>
<feature type="compositionally biased region" description="Basic and acidic residues" evidence="1">
    <location>
        <begin position="171"/>
        <end position="184"/>
    </location>
</feature>
<reference evidence="3" key="1">
    <citation type="journal article" date="2013" name="Genome Announc.">
        <title>Draft genome sequence of the basidiomycetous yeast-like fungus Pseudozyma hubeiensis SY62, which produces an abundant amount of the biosurfactant mannosylerythritol lipids.</title>
        <authorList>
            <person name="Konishi M."/>
            <person name="Hatada Y."/>
            <person name="Horiuchi J."/>
        </authorList>
    </citation>
    <scope>NUCLEOTIDE SEQUENCE [LARGE SCALE GENOMIC DNA]</scope>
    <source>
        <strain evidence="3">SY62</strain>
    </source>
</reference>
<dbReference type="AlphaFoldDB" id="R9P2N7"/>
<dbReference type="RefSeq" id="XP_012189183.1">
    <property type="nucleotide sequence ID" value="XM_012333793.1"/>
</dbReference>
<dbReference type="Proteomes" id="UP000014071">
    <property type="component" value="Unassembled WGS sequence"/>
</dbReference>
<dbReference type="GeneID" id="24108462"/>
<feature type="region of interest" description="Disordered" evidence="1">
    <location>
        <begin position="207"/>
        <end position="298"/>
    </location>
</feature>
<evidence type="ECO:0000256" key="1">
    <source>
        <dbReference type="SAM" id="MobiDB-lite"/>
    </source>
</evidence>
<feature type="region of interest" description="Disordered" evidence="1">
    <location>
        <begin position="463"/>
        <end position="530"/>
    </location>
</feature>
<accession>R9P2N7</accession>
<dbReference type="EMBL" id="DF238795">
    <property type="protein sequence ID" value="GAC95596.1"/>
    <property type="molecule type" value="Genomic_DNA"/>
</dbReference>
<feature type="compositionally biased region" description="Polar residues" evidence="1">
    <location>
        <begin position="496"/>
        <end position="511"/>
    </location>
</feature>
<feature type="compositionally biased region" description="Low complexity" evidence="1">
    <location>
        <begin position="463"/>
        <end position="482"/>
    </location>
</feature>
<gene>
    <name evidence="2" type="ORF">PHSY_003172</name>
</gene>
<feature type="compositionally biased region" description="Polar residues" evidence="1">
    <location>
        <begin position="268"/>
        <end position="298"/>
    </location>
</feature>
<feature type="region of interest" description="Disordered" evidence="1">
    <location>
        <begin position="1"/>
        <end position="66"/>
    </location>
</feature>
<dbReference type="eggNOG" id="ENOG502TE3M">
    <property type="taxonomic scope" value="Eukaryota"/>
</dbReference>
<feature type="region of interest" description="Disordered" evidence="1">
    <location>
        <begin position="79"/>
        <end position="190"/>
    </location>
</feature>
<dbReference type="OrthoDB" id="2554357at2759"/>
<proteinExistence type="predicted"/>
<evidence type="ECO:0000313" key="3">
    <source>
        <dbReference type="Proteomes" id="UP000014071"/>
    </source>
</evidence>
<organism evidence="2 3">
    <name type="scientific">Pseudozyma hubeiensis (strain SY62)</name>
    <name type="common">Yeast</name>
    <dbReference type="NCBI Taxonomy" id="1305764"/>
    <lineage>
        <taxon>Eukaryota</taxon>
        <taxon>Fungi</taxon>
        <taxon>Dikarya</taxon>
        <taxon>Basidiomycota</taxon>
        <taxon>Ustilaginomycotina</taxon>
        <taxon>Ustilaginomycetes</taxon>
        <taxon>Ustilaginales</taxon>
        <taxon>Ustilaginaceae</taxon>
        <taxon>Pseudozyma</taxon>
    </lineage>
</organism>
<protein>
    <submittedName>
        <fullName evidence="2">Uncharacterized protein</fullName>
    </submittedName>
</protein>
<evidence type="ECO:0000313" key="2">
    <source>
        <dbReference type="EMBL" id="GAC95596.1"/>
    </source>
</evidence>